<reference evidence="10 11" key="1">
    <citation type="submission" date="2024-01" db="EMBL/GenBank/DDBJ databases">
        <authorList>
            <consortium name="Genoscope - CEA"/>
            <person name="William W."/>
        </authorList>
    </citation>
    <scope>NUCLEOTIDE SEQUENCE [LARGE SCALE GENOMIC DNA]</scope>
    <source>
        <strain evidence="10 11">29B2s-10</strain>
    </source>
</reference>
<keyword evidence="4 8" id="KW-0479">Metal-binding</keyword>
<dbReference type="SUPFAM" id="SSF48239">
    <property type="entry name" value="Terpenoid cyclases/Protein prenyltransferases"/>
    <property type="match status" value="1"/>
</dbReference>
<name>A0ABP0EKF2_9ASCO</name>
<dbReference type="PANTHER" id="PTHR11774">
    <property type="entry name" value="GERANYLGERANYL TRANSFERASE TYPE BETA SUBUNIT"/>
    <property type="match status" value="1"/>
</dbReference>
<evidence type="ECO:0000256" key="5">
    <source>
        <dbReference type="ARBA" id="ARBA00022737"/>
    </source>
</evidence>
<feature type="domain" description="Prenyltransferase alpha-alpha toroid" evidence="9">
    <location>
        <begin position="3"/>
        <end position="322"/>
    </location>
</feature>
<proteinExistence type="inferred from homology"/>
<evidence type="ECO:0000256" key="3">
    <source>
        <dbReference type="ARBA" id="ARBA00022679"/>
    </source>
</evidence>
<comment type="function">
    <text evidence="8">Catalyzes the transfer of a geranylgeranyl moiety from geranylgeranyl diphosphate to both cysteines of proteins with the C-terminal sequence -XXCC, -XCXC and -CCXX.</text>
</comment>
<evidence type="ECO:0000256" key="7">
    <source>
        <dbReference type="ARBA" id="ARBA00047658"/>
    </source>
</evidence>
<evidence type="ECO:0000256" key="8">
    <source>
        <dbReference type="RuleBase" id="RU365076"/>
    </source>
</evidence>
<accession>A0ABP0EKF2</accession>
<protein>
    <recommendedName>
        <fullName evidence="8">Geranylgeranyl transferase type-2 subunit beta</fullName>
        <ecNumber evidence="8">2.5.1.60</ecNumber>
    </recommendedName>
</protein>
<dbReference type="InterPro" id="IPR008930">
    <property type="entry name" value="Terpenoid_cyclase/PrenylTrfase"/>
</dbReference>
<evidence type="ECO:0000313" key="10">
    <source>
        <dbReference type="EMBL" id="CAK7913936.1"/>
    </source>
</evidence>
<dbReference type="PANTHER" id="PTHR11774:SF11">
    <property type="entry name" value="GERANYLGERANYL TRANSFERASE TYPE-2 SUBUNIT BETA"/>
    <property type="match status" value="1"/>
</dbReference>
<keyword evidence="6 8" id="KW-0862">Zinc</keyword>
<dbReference type="InterPro" id="IPR001330">
    <property type="entry name" value="Prenyltrans"/>
</dbReference>
<dbReference type="EC" id="2.5.1.60" evidence="8"/>
<gene>
    <name evidence="10" type="primary">BET2</name>
    <name evidence="10" type="ORF">CAAN4_F14092</name>
</gene>
<comment type="similarity">
    <text evidence="1 8">Belongs to the protein prenyltransferase subunit beta family.</text>
</comment>
<comment type="catalytic activity">
    <reaction evidence="7 8">
        <text>geranylgeranyl diphosphate + L-cysteinyl-[protein] = S-geranylgeranyl-L-cysteinyl-[protein] + diphosphate</text>
        <dbReference type="Rhea" id="RHEA:21240"/>
        <dbReference type="Rhea" id="RHEA-COMP:10131"/>
        <dbReference type="Rhea" id="RHEA-COMP:11537"/>
        <dbReference type="ChEBI" id="CHEBI:29950"/>
        <dbReference type="ChEBI" id="CHEBI:33019"/>
        <dbReference type="ChEBI" id="CHEBI:57533"/>
        <dbReference type="ChEBI" id="CHEBI:86021"/>
        <dbReference type="EC" id="2.5.1.60"/>
    </reaction>
</comment>
<dbReference type="InterPro" id="IPR045089">
    <property type="entry name" value="PGGT1B-like"/>
</dbReference>
<keyword evidence="3 8" id="KW-0808">Transferase</keyword>
<dbReference type="Gene3D" id="1.50.10.20">
    <property type="match status" value="1"/>
</dbReference>
<dbReference type="EMBL" id="OZ004258">
    <property type="protein sequence ID" value="CAK7913936.1"/>
    <property type="molecule type" value="Genomic_DNA"/>
</dbReference>
<evidence type="ECO:0000313" key="11">
    <source>
        <dbReference type="Proteomes" id="UP001497600"/>
    </source>
</evidence>
<evidence type="ECO:0000256" key="4">
    <source>
        <dbReference type="ARBA" id="ARBA00022723"/>
    </source>
</evidence>
<evidence type="ECO:0000256" key="1">
    <source>
        <dbReference type="ARBA" id="ARBA00010497"/>
    </source>
</evidence>
<keyword evidence="2 8" id="KW-0637">Prenyltransferase</keyword>
<comment type="cofactor">
    <cofactor evidence="8">
        <name>Zn(2+)</name>
        <dbReference type="ChEBI" id="CHEBI:29105"/>
    </cofactor>
    <text evidence="8">Binds 1 zinc ion per subunit.</text>
</comment>
<dbReference type="Proteomes" id="UP001497600">
    <property type="component" value="Chromosome F"/>
</dbReference>
<dbReference type="CDD" id="cd02894">
    <property type="entry name" value="GGTase-II"/>
    <property type="match status" value="1"/>
</dbReference>
<dbReference type="InterPro" id="IPR026873">
    <property type="entry name" value="Ptb1"/>
</dbReference>
<dbReference type="Pfam" id="PF00432">
    <property type="entry name" value="Prenyltrans"/>
    <property type="match status" value="1"/>
</dbReference>
<keyword evidence="11" id="KW-1185">Reference proteome</keyword>
<evidence type="ECO:0000259" key="9">
    <source>
        <dbReference type="Pfam" id="PF00432"/>
    </source>
</evidence>
<evidence type="ECO:0000256" key="2">
    <source>
        <dbReference type="ARBA" id="ARBA00022602"/>
    </source>
</evidence>
<sequence>MTFLREKHIQYVKDLDSKYTKETLEYWLSEHLRMNGLYWGVTALSTMGVLEETLPKDEVCAFVDSCWDSEYGGFGAYPGHDAHLLSTLSAIQIYSIYGEIDALKASKGPQLVKFLRGLQILPTGSFQGDRFGEVDTRFVYAALSGLSILGQLTQEVVNPAVSFILKCQNFDGGFGMVPGGESHAAQVFTCLGALAIADALPQLSKDRKDQLCSWLSERQVLPSGGLNGRPEKLPDVCYSWWVVSSLAILGKLHWIDAIKLKQFILQCQDIDAGGFSDRPDNQTDVYHTCFGITGLSLLSSVLPSTHHEEEHRFVAIDPVYCMPTACTAKFKPYKFNSDQL</sequence>
<keyword evidence="5" id="KW-0677">Repeat</keyword>
<dbReference type="GO" id="GO:0016740">
    <property type="term" value="F:transferase activity"/>
    <property type="evidence" value="ECO:0007669"/>
    <property type="project" value="UniProtKB-KW"/>
</dbReference>
<organism evidence="10 11">
    <name type="scientific">[Candida] anglica</name>
    <dbReference type="NCBI Taxonomy" id="148631"/>
    <lineage>
        <taxon>Eukaryota</taxon>
        <taxon>Fungi</taxon>
        <taxon>Dikarya</taxon>
        <taxon>Ascomycota</taxon>
        <taxon>Saccharomycotina</taxon>
        <taxon>Pichiomycetes</taxon>
        <taxon>Debaryomycetaceae</taxon>
        <taxon>Kurtzmaniella</taxon>
    </lineage>
</organism>
<evidence type="ECO:0000256" key="6">
    <source>
        <dbReference type="ARBA" id="ARBA00022833"/>
    </source>
</evidence>